<dbReference type="PROSITE" id="PS51880">
    <property type="entry name" value="TGS"/>
    <property type="match status" value="1"/>
</dbReference>
<name>A0A090R142_9GAMM</name>
<dbReference type="PANTHER" id="PTHR21262:SF31">
    <property type="entry name" value="GTP PYROPHOSPHOKINASE"/>
    <property type="match status" value="1"/>
</dbReference>
<dbReference type="Pfam" id="PF02824">
    <property type="entry name" value="TGS"/>
    <property type="match status" value="1"/>
</dbReference>
<dbReference type="SUPFAM" id="SSF81271">
    <property type="entry name" value="TGS-like"/>
    <property type="match status" value="1"/>
</dbReference>
<dbReference type="InterPro" id="IPR004095">
    <property type="entry name" value="TGS"/>
</dbReference>
<sequence length="190" mass="21153">MDLPLNATPLDFAYHIHSEVGHRCIGAKVEGRIVPFTYHLQMGDQVEIITQKEPNPSRDWLNPNLGFVTSSRARAKVHAWFRKQDRDKNIAAGREILEHELSKIGATLKDAEAYALKRFNVNSADELYAGVGSGDLRINQVLNHINALVNKPTAEEEDQQLLEKLTEASSKATSTKKPQRDAVVVEGSIT</sequence>
<evidence type="ECO:0000259" key="7">
    <source>
        <dbReference type="PROSITE" id="PS51880"/>
    </source>
</evidence>
<organism evidence="8 9">
    <name type="scientific">Photobacterium aphoticum</name>
    <dbReference type="NCBI Taxonomy" id="754436"/>
    <lineage>
        <taxon>Bacteria</taxon>
        <taxon>Pseudomonadati</taxon>
        <taxon>Pseudomonadota</taxon>
        <taxon>Gammaproteobacteria</taxon>
        <taxon>Vibrionales</taxon>
        <taxon>Vibrionaceae</taxon>
        <taxon>Photobacterium</taxon>
    </lineage>
</organism>
<dbReference type="GO" id="GO:0016301">
    <property type="term" value="F:kinase activity"/>
    <property type="evidence" value="ECO:0007669"/>
    <property type="project" value="UniProtKB-KW"/>
</dbReference>
<gene>
    <name evidence="8" type="ORF">JCM19237_4476</name>
</gene>
<evidence type="ECO:0000256" key="3">
    <source>
        <dbReference type="ARBA" id="ARBA00029754"/>
    </source>
</evidence>
<feature type="domain" description="TGS" evidence="7">
    <location>
        <begin position="1"/>
        <end position="50"/>
    </location>
</feature>
<proteinExistence type="inferred from homology"/>
<dbReference type="GO" id="GO:0015969">
    <property type="term" value="P:guanosine tetraphosphate metabolic process"/>
    <property type="evidence" value="ECO:0007669"/>
    <property type="project" value="TreeGrafter"/>
</dbReference>
<dbReference type="PANTHER" id="PTHR21262">
    <property type="entry name" value="GUANOSINE-3',5'-BIS DIPHOSPHATE 3'-PYROPHOSPHOHYDROLASE"/>
    <property type="match status" value="1"/>
</dbReference>
<evidence type="ECO:0000256" key="6">
    <source>
        <dbReference type="SAM" id="MobiDB-lite"/>
    </source>
</evidence>
<reference evidence="8 9" key="1">
    <citation type="journal article" date="2014" name="Genome Announc.">
        <title>Draft Genome Sequences of Two Vibrionaceae Species, Vibrio ponticus C121 and Photobacterium aphoticum C119, Isolated as Coral Reef Microbiota.</title>
        <authorList>
            <person name="Al-saari N."/>
            <person name="Meirelles P.M."/>
            <person name="Mino S."/>
            <person name="Suda W."/>
            <person name="Oshima K."/>
            <person name="Hattori M."/>
            <person name="Ohkuma M."/>
            <person name="Thompson F.L."/>
            <person name="Gomez-Gil B."/>
            <person name="Sawabe T."/>
            <person name="Sawabe T."/>
        </authorList>
    </citation>
    <scope>NUCLEOTIDE SEQUENCE [LARGE SCALE GENOMIC DNA]</scope>
    <source>
        <strain evidence="8 9">JCM 19237</strain>
    </source>
</reference>
<protein>
    <recommendedName>
        <fullName evidence="2">GTP pyrophosphokinase</fullName>
    </recommendedName>
    <alternativeName>
        <fullName evidence="4">(p)ppGpp synthase</fullName>
    </alternativeName>
    <alternativeName>
        <fullName evidence="3">ATP:GTP 3'-pyrophosphotransferase</fullName>
    </alternativeName>
    <alternativeName>
        <fullName evidence="5">ppGpp synthase I</fullName>
    </alternativeName>
</protein>
<keyword evidence="8" id="KW-0418">Kinase</keyword>
<dbReference type="CDD" id="cd01668">
    <property type="entry name" value="TGS_RSH"/>
    <property type="match status" value="1"/>
</dbReference>
<evidence type="ECO:0000256" key="2">
    <source>
        <dbReference type="ARBA" id="ARBA00019852"/>
    </source>
</evidence>
<evidence type="ECO:0000256" key="5">
    <source>
        <dbReference type="ARBA" id="ARBA00033308"/>
    </source>
</evidence>
<comment type="caution">
    <text evidence="8">The sequence shown here is derived from an EMBL/GenBank/DDBJ whole genome shotgun (WGS) entry which is preliminary data.</text>
</comment>
<dbReference type="InterPro" id="IPR033655">
    <property type="entry name" value="TGS_RelA/SpoT"/>
</dbReference>
<accession>A0A090R142</accession>
<dbReference type="InterPro" id="IPR045600">
    <property type="entry name" value="RelA/SpoT_AH_RIS"/>
</dbReference>
<evidence type="ECO:0000256" key="4">
    <source>
        <dbReference type="ARBA" id="ARBA00032407"/>
    </source>
</evidence>
<comment type="similarity">
    <text evidence="1">Belongs to the RelA/SpoT family.</text>
</comment>
<dbReference type="EMBL" id="BBMN01000023">
    <property type="protein sequence ID" value="GAL08243.1"/>
    <property type="molecule type" value="Genomic_DNA"/>
</dbReference>
<evidence type="ECO:0000313" key="9">
    <source>
        <dbReference type="Proteomes" id="UP000029227"/>
    </source>
</evidence>
<dbReference type="InterPro" id="IPR012675">
    <property type="entry name" value="Beta-grasp_dom_sf"/>
</dbReference>
<dbReference type="Proteomes" id="UP000029227">
    <property type="component" value="Unassembled WGS sequence"/>
</dbReference>
<dbReference type="FunFam" id="3.10.20.30:FF:000002">
    <property type="entry name" value="GTP pyrophosphokinase (RelA/SpoT)"/>
    <property type="match status" value="1"/>
</dbReference>
<evidence type="ECO:0000256" key="1">
    <source>
        <dbReference type="ARBA" id="ARBA00007476"/>
    </source>
</evidence>
<dbReference type="GO" id="GO:0005886">
    <property type="term" value="C:plasma membrane"/>
    <property type="evidence" value="ECO:0007669"/>
    <property type="project" value="TreeGrafter"/>
</dbReference>
<evidence type="ECO:0000313" key="8">
    <source>
        <dbReference type="EMBL" id="GAL08243.1"/>
    </source>
</evidence>
<keyword evidence="8" id="KW-0808">Transferase</keyword>
<dbReference type="GO" id="GO:0042594">
    <property type="term" value="P:response to starvation"/>
    <property type="evidence" value="ECO:0007669"/>
    <property type="project" value="TreeGrafter"/>
</dbReference>
<dbReference type="Pfam" id="PF19296">
    <property type="entry name" value="RelA_AH_RIS"/>
    <property type="match status" value="1"/>
</dbReference>
<feature type="compositionally biased region" description="Polar residues" evidence="6">
    <location>
        <begin position="167"/>
        <end position="176"/>
    </location>
</feature>
<dbReference type="GO" id="GO:0008728">
    <property type="term" value="F:GTP diphosphokinase activity"/>
    <property type="evidence" value="ECO:0007669"/>
    <property type="project" value="TreeGrafter"/>
</dbReference>
<dbReference type="eggNOG" id="COG0317">
    <property type="taxonomic scope" value="Bacteria"/>
</dbReference>
<dbReference type="STRING" id="754436.JCM19237_4476"/>
<feature type="region of interest" description="Disordered" evidence="6">
    <location>
        <begin position="166"/>
        <end position="190"/>
    </location>
</feature>
<dbReference type="AlphaFoldDB" id="A0A090R142"/>
<dbReference type="Gene3D" id="3.10.20.30">
    <property type="match status" value="1"/>
</dbReference>
<dbReference type="GO" id="GO:0008893">
    <property type="term" value="F:guanosine-3',5'-bis(diphosphate) 3'-diphosphatase activity"/>
    <property type="evidence" value="ECO:0007669"/>
    <property type="project" value="TreeGrafter"/>
</dbReference>
<dbReference type="InterPro" id="IPR012676">
    <property type="entry name" value="TGS-like"/>
</dbReference>